<dbReference type="STRING" id="1308866.J416_12492"/>
<feature type="transmembrane region" description="Helical" evidence="1">
    <location>
        <begin position="32"/>
        <end position="52"/>
    </location>
</feature>
<feature type="transmembrane region" description="Helical" evidence="1">
    <location>
        <begin position="88"/>
        <end position="112"/>
    </location>
</feature>
<dbReference type="OrthoDB" id="2638799at2"/>
<sequence>MTNDKGDIFEWKSFLLNLTQYSKKKKGFLNELRRLIITICLFLIMQLIFIFIDGTFLEPNLNRMGNFASGIAKNMFFEQWLILYDNSIFKLITAIAILHIVYILIKTVIIGLKEKNTKFS</sequence>
<keyword evidence="3" id="KW-1185">Reference proteome</keyword>
<name>N4WNQ2_9BACI</name>
<dbReference type="eggNOG" id="ENOG5032SWW">
    <property type="taxonomic scope" value="Bacteria"/>
</dbReference>
<keyword evidence="1" id="KW-0812">Transmembrane</keyword>
<organism evidence="2 3">
    <name type="scientific">Gracilibacillus halophilus YIM-C55.5</name>
    <dbReference type="NCBI Taxonomy" id="1308866"/>
    <lineage>
        <taxon>Bacteria</taxon>
        <taxon>Bacillati</taxon>
        <taxon>Bacillota</taxon>
        <taxon>Bacilli</taxon>
        <taxon>Bacillales</taxon>
        <taxon>Bacillaceae</taxon>
        <taxon>Gracilibacillus</taxon>
    </lineage>
</organism>
<protein>
    <submittedName>
        <fullName evidence="2">Uncharacterized protein</fullName>
    </submittedName>
</protein>
<proteinExistence type="predicted"/>
<evidence type="ECO:0000313" key="3">
    <source>
        <dbReference type="Proteomes" id="UP000012283"/>
    </source>
</evidence>
<dbReference type="InterPro" id="IPR025627">
    <property type="entry name" value="YfzA"/>
</dbReference>
<dbReference type="AlphaFoldDB" id="N4WNQ2"/>
<comment type="caution">
    <text evidence="2">The sequence shown here is derived from an EMBL/GenBank/DDBJ whole genome shotgun (WGS) entry which is preliminary data.</text>
</comment>
<keyword evidence="1" id="KW-1133">Transmembrane helix</keyword>
<accession>N4WNQ2</accession>
<dbReference type="Proteomes" id="UP000012283">
    <property type="component" value="Unassembled WGS sequence"/>
</dbReference>
<evidence type="ECO:0000256" key="1">
    <source>
        <dbReference type="SAM" id="Phobius"/>
    </source>
</evidence>
<dbReference type="RefSeq" id="WP_003472408.1">
    <property type="nucleotide sequence ID" value="NZ_APML01000059.1"/>
</dbReference>
<evidence type="ECO:0000313" key="2">
    <source>
        <dbReference type="EMBL" id="ENH96100.1"/>
    </source>
</evidence>
<gene>
    <name evidence="2" type="ORF">J416_12492</name>
</gene>
<dbReference type="Pfam" id="PF14118">
    <property type="entry name" value="YfzA"/>
    <property type="match status" value="1"/>
</dbReference>
<keyword evidence="1" id="KW-0472">Membrane</keyword>
<dbReference type="EMBL" id="APML01000059">
    <property type="protein sequence ID" value="ENH96100.1"/>
    <property type="molecule type" value="Genomic_DNA"/>
</dbReference>
<reference evidence="2 3" key="1">
    <citation type="submission" date="2013-03" db="EMBL/GenBank/DDBJ databases">
        <title>Draft genome sequence of Gracibacillus halophilus YIM-C55.5, a moderately halophilic and thermophilic organism from the Xiaochaidamu salt lake.</title>
        <authorList>
            <person name="Sugumar T."/>
            <person name="Polireddy D.R."/>
            <person name="Antony A."/>
            <person name="Madhava Y.R."/>
            <person name="Sivakumar N."/>
        </authorList>
    </citation>
    <scope>NUCLEOTIDE SEQUENCE [LARGE SCALE GENOMIC DNA]</scope>
    <source>
        <strain evidence="2 3">YIM-C55.5</strain>
    </source>
</reference>